<reference evidence="1 2" key="1">
    <citation type="journal article" date="2022" name="bioRxiv">
        <title>The genome of the oomycete Peronosclerospora sorghi, a cosmopolitan pathogen of maize and sorghum, is inflated with dispersed pseudogenes.</title>
        <authorList>
            <person name="Fletcher K."/>
            <person name="Martin F."/>
            <person name="Isakeit T."/>
            <person name="Cavanaugh K."/>
            <person name="Magill C."/>
            <person name="Michelmore R."/>
        </authorList>
    </citation>
    <scope>NUCLEOTIDE SEQUENCE [LARGE SCALE GENOMIC DNA]</scope>
    <source>
        <strain evidence="1">P6</strain>
    </source>
</reference>
<sequence length="59" mass="6655">MCKGLTVWPHESKGKNTGVTLALQIDSTRTQFLIKANAARVDDLLRWQKPKDEAEPPLH</sequence>
<evidence type="ECO:0000313" key="1">
    <source>
        <dbReference type="EMBL" id="KAI9911115.1"/>
    </source>
</evidence>
<dbReference type="Proteomes" id="UP001163321">
    <property type="component" value="Chromosome 5"/>
</dbReference>
<protein>
    <submittedName>
        <fullName evidence="1">Uncharacterized protein</fullName>
    </submittedName>
</protein>
<organism evidence="1 2">
    <name type="scientific">Peronosclerospora sorghi</name>
    <dbReference type="NCBI Taxonomy" id="230839"/>
    <lineage>
        <taxon>Eukaryota</taxon>
        <taxon>Sar</taxon>
        <taxon>Stramenopiles</taxon>
        <taxon>Oomycota</taxon>
        <taxon>Peronosporomycetes</taxon>
        <taxon>Peronosporales</taxon>
        <taxon>Peronosporaceae</taxon>
        <taxon>Peronosclerospora</taxon>
    </lineage>
</organism>
<proteinExistence type="predicted"/>
<gene>
    <name evidence="1" type="ORF">PsorP6_009142</name>
</gene>
<name>A0ACC0VXL3_9STRA</name>
<keyword evidence="2" id="KW-1185">Reference proteome</keyword>
<comment type="caution">
    <text evidence="1">The sequence shown here is derived from an EMBL/GenBank/DDBJ whole genome shotgun (WGS) entry which is preliminary data.</text>
</comment>
<accession>A0ACC0VXL3</accession>
<dbReference type="EMBL" id="CM047584">
    <property type="protein sequence ID" value="KAI9911115.1"/>
    <property type="molecule type" value="Genomic_DNA"/>
</dbReference>
<evidence type="ECO:0000313" key="2">
    <source>
        <dbReference type="Proteomes" id="UP001163321"/>
    </source>
</evidence>